<evidence type="ECO:0000313" key="1">
    <source>
        <dbReference type="EMBL" id="MFB9836448.1"/>
    </source>
</evidence>
<proteinExistence type="predicted"/>
<name>A0ABV5YP76_9ACTN</name>
<sequence length="138" mass="15210">MKIDDGLEGTRWLGRPPRLTGSELICPAVAQVLLGFHSEARWIRFAHTHLRAMFLYLPKRPGCNKCSKAALPLVKRMIQALVTDTACWFDNVWGTDSAPVECGRSRPTRLWITIGAGPGVPRSEPGLLGGPDRAYQEG</sequence>
<organism evidence="1 2">
    <name type="scientific">Actinoallomurus acaciae</name>
    <dbReference type="NCBI Taxonomy" id="502577"/>
    <lineage>
        <taxon>Bacteria</taxon>
        <taxon>Bacillati</taxon>
        <taxon>Actinomycetota</taxon>
        <taxon>Actinomycetes</taxon>
        <taxon>Streptosporangiales</taxon>
        <taxon>Thermomonosporaceae</taxon>
        <taxon>Actinoallomurus</taxon>
    </lineage>
</organism>
<dbReference type="Proteomes" id="UP001589627">
    <property type="component" value="Unassembled WGS sequence"/>
</dbReference>
<evidence type="ECO:0000313" key="2">
    <source>
        <dbReference type="Proteomes" id="UP001589627"/>
    </source>
</evidence>
<dbReference type="EMBL" id="JBHLZP010000277">
    <property type="protein sequence ID" value="MFB9836448.1"/>
    <property type="molecule type" value="Genomic_DNA"/>
</dbReference>
<keyword evidence="2" id="KW-1185">Reference proteome</keyword>
<evidence type="ECO:0008006" key="3">
    <source>
        <dbReference type="Google" id="ProtNLM"/>
    </source>
</evidence>
<dbReference type="RefSeq" id="WP_378209264.1">
    <property type="nucleotide sequence ID" value="NZ_JBHLZP010000277.1"/>
</dbReference>
<reference evidence="1 2" key="1">
    <citation type="submission" date="2024-09" db="EMBL/GenBank/DDBJ databases">
        <authorList>
            <person name="Sun Q."/>
            <person name="Mori K."/>
        </authorList>
    </citation>
    <scope>NUCLEOTIDE SEQUENCE [LARGE SCALE GENOMIC DNA]</scope>
    <source>
        <strain evidence="1 2">TBRC 0563</strain>
    </source>
</reference>
<protein>
    <recommendedName>
        <fullName evidence="3">Transposase</fullName>
    </recommendedName>
</protein>
<accession>A0ABV5YP76</accession>
<comment type="caution">
    <text evidence="1">The sequence shown here is derived from an EMBL/GenBank/DDBJ whole genome shotgun (WGS) entry which is preliminary data.</text>
</comment>
<gene>
    <name evidence="1" type="ORF">ACFFNX_30175</name>
</gene>